<dbReference type="InterPro" id="IPR002901">
    <property type="entry name" value="MGlyc_endo_b_GlcNAc-like_dom"/>
</dbReference>
<evidence type="ECO:0000259" key="2">
    <source>
        <dbReference type="SMART" id="SM00047"/>
    </source>
</evidence>
<organism evidence="3 4">
    <name type="scientific">Xylanibacter ruminicola</name>
    <name type="common">Prevotella ruminicola</name>
    <dbReference type="NCBI Taxonomy" id="839"/>
    <lineage>
        <taxon>Bacteria</taxon>
        <taxon>Pseudomonadati</taxon>
        <taxon>Bacteroidota</taxon>
        <taxon>Bacteroidia</taxon>
        <taxon>Bacteroidales</taxon>
        <taxon>Prevotellaceae</taxon>
        <taxon>Xylanibacter</taxon>
    </lineage>
</organism>
<dbReference type="SMART" id="SM00047">
    <property type="entry name" value="LYZ2"/>
    <property type="match status" value="1"/>
</dbReference>
<evidence type="ECO:0000313" key="4">
    <source>
        <dbReference type="Proteomes" id="UP000236735"/>
    </source>
</evidence>
<feature type="chain" id="PRO_5009287941" evidence="1">
    <location>
        <begin position="22"/>
        <end position="231"/>
    </location>
</feature>
<evidence type="ECO:0000313" key="3">
    <source>
        <dbReference type="EMBL" id="SEF94187.1"/>
    </source>
</evidence>
<dbReference type="Pfam" id="PF01832">
    <property type="entry name" value="Glucosaminidase"/>
    <property type="match status" value="1"/>
</dbReference>
<dbReference type="AlphaFoldDB" id="A0A1H5W5U4"/>
<keyword evidence="1" id="KW-0732">Signal</keyword>
<dbReference type="GO" id="GO:0004040">
    <property type="term" value="F:amidase activity"/>
    <property type="evidence" value="ECO:0007669"/>
    <property type="project" value="InterPro"/>
</dbReference>
<dbReference type="Proteomes" id="UP000236735">
    <property type="component" value="Unassembled WGS sequence"/>
</dbReference>
<dbReference type="Gene3D" id="1.10.530.10">
    <property type="match status" value="1"/>
</dbReference>
<proteinExistence type="predicted"/>
<accession>A0A1H5W5U4</accession>
<sequence length="231" mass="26707">METKKSILSVMALLCSTLLYGQSDTGSFHTIGEHNRTFVKNVEDKTREDVSDSICSTDSNMIDSVQLSTTVYSGLSIEQLEKLIKLYESYKQDKRERSTLIEHNNQQVLSYYTGESRELTLANLIDVIEEVGLNNQLFVLAQAVLETGHFTSSVCKNYHNLFGLYDSKHKDYYRFARWEDSVVGYRKFIQYRYKGGNYLQFLKRIGYAEDPRYTTTVAKIATQLYKRLSTQ</sequence>
<feature type="domain" description="Mannosyl-glycoprotein endo-beta-N-acetylglucosamidase-like" evidence="2">
    <location>
        <begin position="109"/>
        <end position="229"/>
    </location>
</feature>
<gene>
    <name evidence="3" type="ORF">SAMN05216354_2218</name>
</gene>
<protein>
    <submittedName>
        <fullName evidence="3">Mannosyl-glycoprotein endo-beta-N-acetylglucosaminidase</fullName>
    </submittedName>
</protein>
<feature type="signal peptide" evidence="1">
    <location>
        <begin position="1"/>
        <end position="21"/>
    </location>
</feature>
<dbReference type="EMBL" id="FNUV01000005">
    <property type="protein sequence ID" value="SEF94187.1"/>
    <property type="molecule type" value="Genomic_DNA"/>
</dbReference>
<name>A0A1H5W5U4_XYLRU</name>
<reference evidence="3 4" key="1">
    <citation type="submission" date="2016-10" db="EMBL/GenBank/DDBJ databases">
        <authorList>
            <person name="de Groot N.N."/>
        </authorList>
    </citation>
    <scope>NUCLEOTIDE SEQUENCE [LARGE SCALE GENOMIC DNA]</scope>
    <source>
        <strain evidence="3 4">AR32</strain>
    </source>
</reference>
<evidence type="ECO:0000256" key="1">
    <source>
        <dbReference type="SAM" id="SignalP"/>
    </source>
</evidence>